<evidence type="ECO:0000313" key="3">
    <source>
        <dbReference type="Proteomes" id="UP000184699"/>
    </source>
</evidence>
<dbReference type="SUPFAM" id="SSF55729">
    <property type="entry name" value="Acyl-CoA N-acyltransferases (Nat)"/>
    <property type="match status" value="1"/>
</dbReference>
<dbReference type="InterPro" id="IPR000182">
    <property type="entry name" value="GNAT_dom"/>
</dbReference>
<dbReference type="STRING" id="232089.SAMN05443544_2981"/>
<evidence type="ECO:0000259" key="1">
    <source>
        <dbReference type="PROSITE" id="PS51186"/>
    </source>
</evidence>
<organism evidence="2 3">
    <name type="scientific">Agromyces cerinus subsp. cerinus</name>
    <dbReference type="NCBI Taxonomy" id="232089"/>
    <lineage>
        <taxon>Bacteria</taxon>
        <taxon>Bacillati</taxon>
        <taxon>Actinomycetota</taxon>
        <taxon>Actinomycetes</taxon>
        <taxon>Micrococcales</taxon>
        <taxon>Microbacteriaceae</taxon>
        <taxon>Agromyces</taxon>
    </lineage>
</organism>
<dbReference type="Proteomes" id="UP000184699">
    <property type="component" value="Unassembled WGS sequence"/>
</dbReference>
<dbReference type="PROSITE" id="PS51186">
    <property type="entry name" value="GNAT"/>
    <property type="match status" value="1"/>
</dbReference>
<dbReference type="PANTHER" id="PTHR43328">
    <property type="entry name" value="ACETYLTRANSFERASE-RELATED"/>
    <property type="match status" value="1"/>
</dbReference>
<dbReference type="Pfam" id="PF13302">
    <property type="entry name" value="Acetyltransf_3"/>
    <property type="match status" value="1"/>
</dbReference>
<dbReference type="InterPro" id="IPR016181">
    <property type="entry name" value="Acyl_CoA_acyltransferase"/>
</dbReference>
<protein>
    <submittedName>
        <fullName evidence="2">Protein N-acetyltransferase, RimJ/RimL family</fullName>
    </submittedName>
</protein>
<dbReference type="PANTHER" id="PTHR43328:SF1">
    <property type="entry name" value="N-ACETYLTRANSFERASE DOMAIN-CONTAINING PROTEIN"/>
    <property type="match status" value="1"/>
</dbReference>
<proteinExistence type="predicted"/>
<gene>
    <name evidence="2" type="ORF">SAMN05443544_2981</name>
</gene>
<dbReference type="EMBL" id="FSRJ01000004">
    <property type="protein sequence ID" value="SIO16106.1"/>
    <property type="molecule type" value="Genomic_DNA"/>
</dbReference>
<keyword evidence="2" id="KW-0808">Transferase</keyword>
<reference evidence="3" key="1">
    <citation type="submission" date="2016-11" db="EMBL/GenBank/DDBJ databases">
        <authorList>
            <person name="Varghese N."/>
            <person name="Submissions S."/>
        </authorList>
    </citation>
    <scope>NUCLEOTIDE SEQUENCE [LARGE SCALE GENOMIC DNA]</scope>
    <source>
        <strain evidence="3">DSM 8595</strain>
    </source>
</reference>
<feature type="domain" description="N-acetyltransferase" evidence="1">
    <location>
        <begin position="7"/>
        <end position="160"/>
    </location>
</feature>
<dbReference type="AlphaFoldDB" id="A0A1N6H8L9"/>
<dbReference type="CDD" id="cd04301">
    <property type="entry name" value="NAT_SF"/>
    <property type="match status" value="1"/>
</dbReference>
<accession>A0A1N6H8L9</accession>
<evidence type="ECO:0000313" key="2">
    <source>
        <dbReference type="EMBL" id="SIO16106.1"/>
    </source>
</evidence>
<dbReference type="OrthoDB" id="9801656at2"/>
<dbReference type="RefSeq" id="WP_074261144.1">
    <property type="nucleotide sequence ID" value="NZ_FSRJ01000004.1"/>
</dbReference>
<name>A0A1N6H8L9_9MICO</name>
<dbReference type="Gene3D" id="3.40.630.30">
    <property type="match status" value="1"/>
</dbReference>
<sequence length="160" mass="17942">MGEPHVVTLRATRAGDLDALFGFEQDPTAVRMAAFTSPDPSDRAMFDAHWRRLLADPTVDTRTVRADGVIVGSVGRWFDDGRAELTCWIDPAHWHEGIATRAMRLFLDEVHERPVRARVAADNAPSIALLERLGFRHVSTETSFANARDAEIEERVYTLD</sequence>
<keyword evidence="3" id="KW-1185">Reference proteome</keyword>
<dbReference type="GO" id="GO:0016747">
    <property type="term" value="F:acyltransferase activity, transferring groups other than amino-acyl groups"/>
    <property type="evidence" value="ECO:0007669"/>
    <property type="project" value="InterPro"/>
</dbReference>